<dbReference type="EMBL" id="BARU01032823">
    <property type="protein sequence ID" value="GAH62038.1"/>
    <property type="molecule type" value="Genomic_DNA"/>
</dbReference>
<sequence length="235" mass="27304">EVLQKTVIYDPALEGGMRELDQTLYYRYPDRFRCEVRTPDAEQVLVVGPEGAIFVINGKIIAETENPFDHFKDLLLYREAEVLLKRLSQIDVNLDVVSLGRYKDRIAYVIGAKYPDESVPQIWIEKETFRPIRYVVRGGGSKDATSEEIEYADYMPLGKDRWYPARILFFQNGRLARMYVLKTFRVNPDLPDQLFDIAYLKTVYQPIADTQPSSPPTSELDEVKKTIRDFTKTFE</sequence>
<evidence type="ECO:0000313" key="1">
    <source>
        <dbReference type="EMBL" id="GAH62038.1"/>
    </source>
</evidence>
<organism evidence="1">
    <name type="scientific">marine sediment metagenome</name>
    <dbReference type="NCBI Taxonomy" id="412755"/>
    <lineage>
        <taxon>unclassified sequences</taxon>
        <taxon>metagenomes</taxon>
        <taxon>ecological metagenomes</taxon>
    </lineage>
</organism>
<proteinExistence type="predicted"/>
<feature type="non-terminal residue" evidence="1">
    <location>
        <position position="1"/>
    </location>
</feature>
<gene>
    <name evidence="1" type="ORF">S03H2_51711</name>
</gene>
<reference evidence="1" key="1">
    <citation type="journal article" date="2014" name="Front. Microbiol.">
        <title>High frequency of phylogenetically diverse reductive dehalogenase-homologous genes in deep subseafloor sedimentary metagenomes.</title>
        <authorList>
            <person name="Kawai M."/>
            <person name="Futagami T."/>
            <person name="Toyoda A."/>
            <person name="Takaki Y."/>
            <person name="Nishi S."/>
            <person name="Hori S."/>
            <person name="Arai W."/>
            <person name="Tsubouchi T."/>
            <person name="Morono Y."/>
            <person name="Uchiyama I."/>
            <person name="Ito T."/>
            <person name="Fujiyama A."/>
            <person name="Inagaki F."/>
            <person name="Takami H."/>
        </authorList>
    </citation>
    <scope>NUCLEOTIDE SEQUENCE</scope>
    <source>
        <strain evidence="1">Expedition CK06-06</strain>
    </source>
</reference>
<dbReference type="Gene3D" id="2.50.20.10">
    <property type="entry name" value="Lipoprotein localisation LolA/LolB/LppX"/>
    <property type="match status" value="1"/>
</dbReference>
<name>X1IWY5_9ZZZZ</name>
<dbReference type="AlphaFoldDB" id="X1IWY5"/>
<comment type="caution">
    <text evidence="1">The sequence shown here is derived from an EMBL/GenBank/DDBJ whole genome shotgun (WGS) entry which is preliminary data.</text>
</comment>
<protein>
    <submittedName>
        <fullName evidence="1">Uncharacterized protein</fullName>
    </submittedName>
</protein>
<accession>X1IWY5</accession>